<name>A0A0W7WKB4_9RHOB</name>
<organism evidence="2 3">
    <name type="scientific">Pseudoponticoccus marisrubri</name>
    <dbReference type="NCBI Taxonomy" id="1685382"/>
    <lineage>
        <taxon>Bacteria</taxon>
        <taxon>Pseudomonadati</taxon>
        <taxon>Pseudomonadota</taxon>
        <taxon>Alphaproteobacteria</taxon>
        <taxon>Rhodobacterales</taxon>
        <taxon>Roseobacteraceae</taxon>
        <taxon>Pseudoponticoccus</taxon>
    </lineage>
</organism>
<feature type="compositionally biased region" description="Pro residues" evidence="1">
    <location>
        <begin position="20"/>
        <end position="30"/>
    </location>
</feature>
<gene>
    <name evidence="2" type="ORF">AVJ23_08045</name>
</gene>
<dbReference type="Proteomes" id="UP000054396">
    <property type="component" value="Unassembled WGS sequence"/>
</dbReference>
<dbReference type="EMBL" id="LPXO01000004">
    <property type="protein sequence ID" value="KUF11001.1"/>
    <property type="molecule type" value="Genomic_DNA"/>
</dbReference>
<feature type="region of interest" description="Disordered" evidence="1">
    <location>
        <begin position="1"/>
        <end position="33"/>
    </location>
</feature>
<protein>
    <submittedName>
        <fullName evidence="2">Uncharacterized protein</fullName>
    </submittedName>
</protein>
<evidence type="ECO:0000256" key="1">
    <source>
        <dbReference type="SAM" id="MobiDB-lite"/>
    </source>
</evidence>
<accession>A0A0W7WKB4</accession>
<dbReference type="AlphaFoldDB" id="A0A0W7WKB4"/>
<evidence type="ECO:0000313" key="2">
    <source>
        <dbReference type="EMBL" id="KUF11001.1"/>
    </source>
</evidence>
<comment type="caution">
    <text evidence="2">The sequence shown here is derived from an EMBL/GenBank/DDBJ whole genome shotgun (WGS) entry which is preliminary data.</text>
</comment>
<proteinExistence type="predicted"/>
<dbReference type="STRING" id="1685382.AVJ23_08045"/>
<keyword evidence="3" id="KW-1185">Reference proteome</keyword>
<dbReference type="RefSeq" id="WP_058861665.1">
    <property type="nucleotide sequence ID" value="NZ_LPXO01000004.1"/>
</dbReference>
<sequence>MFAASLNWSLPAARAEPRDTPAPAPPPLPRGPLLVSDCASPLGGSTLLHLLMRPPNPEDP</sequence>
<reference evidence="2 3" key="1">
    <citation type="submission" date="2015-12" db="EMBL/GenBank/DDBJ databases">
        <authorList>
            <person name="Shamseldin A."/>
            <person name="Moawad H."/>
            <person name="Abd El-Rahim W.M."/>
            <person name="Sadowsky M.J."/>
        </authorList>
    </citation>
    <scope>NUCLEOTIDE SEQUENCE [LARGE SCALE GENOMIC DNA]</scope>
    <source>
        <strain evidence="2 3">SJ5A-1</strain>
    </source>
</reference>
<evidence type="ECO:0000313" key="3">
    <source>
        <dbReference type="Proteomes" id="UP000054396"/>
    </source>
</evidence>